<accession>A0A016QT04</accession>
<dbReference type="Proteomes" id="UP000020492">
    <property type="component" value="Unassembled WGS sequence"/>
</dbReference>
<keyword evidence="3" id="KW-1185">Reference proteome</keyword>
<dbReference type="STRING" id="1476583.DEIPH_ctg013orf0029"/>
<protein>
    <submittedName>
        <fullName evidence="2">Uncharacterized protein</fullName>
    </submittedName>
</protein>
<gene>
    <name evidence="2" type="ORF">DEIPH_ctg013orf0029</name>
</gene>
<dbReference type="EMBL" id="JHAC01000013">
    <property type="protein sequence ID" value="EYB68924.1"/>
    <property type="molecule type" value="Genomic_DNA"/>
</dbReference>
<evidence type="ECO:0000313" key="3">
    <source>
        <dbReference type="Proteomes" id="UP000020492"/>
    </source>
</evidence>
<feature type="coiled-coil region" evidence="1">
    <location>
        <begin position="70"/>
        <end position="97"/>
    </location>
</feature>
<keyword evidence="1" id="KW-0175">Coiled coil</keyword>
<dbReference type="AlphaFoldDB" id="A0A016QT04"/>
<evidence type="ECO:0000256" key="1">
    <source>
        <dbReference type="SAM" id="Coils"/>
    </source>
</evidence>
<evidence type="ECO:0000313" key="2">
    <source>
        <dbReference type="EMBL" id="EYB68924.1"/>
    </source>
</evidence>
<sequence>METQRLAVYPHTPTPPGTVVSLQGFPGTFTVLSSFTAYADGKKRTAYILADERGEACVALNTWHTPFSFLSERLAQLQAAGQELAELKEALRRAVGEER</sequence>
<dbReference type="RefSeq" id="WP_034354722.1">
    <property type="nucleotide sequence ID" value="NZ_JHAC01000013.1"/>
</dbReference>
<dbReference type="PATRIC" id="fig|1476583.3.peg.963"/>
<organism evidence="2 3">
    <name type="scientific">Deinococcus phoenicis</name>
    <dbReference type="NCBI Taxonomy" id="1476583"/>
    <lineage>
        <taxon>Bacteria</taxon>
        <taxon>Thermotogati</taxon>
        <taxon>Deinococcota</taxon>
        <taxon>Deinococci</taxon>
        <taxon>Deinococcales</taxon>
        <taxon>Deinococcaceae</taxon>
        <taxon>Deinococcus</taxon>
    </lineage>
</organism>
<comment type="caution">
    <text evidence="2">The sequence shown here is derived from an EMBL/GenBank/DDBJ whole genome shotgun (WGS) entry which is preliminary data.</text>
</comment>
<name>A0A016QT04_9DEIO</name>
<reference evidence="2 3" key="1">
    <citation type="submission" date="2014-03" db="EMBL/GenBank/DDBJ databases">
        <title>Draft genome sequence of Deinococcus phoenicis 1P10ME.</title>
        <authorList>
            <person name="Stepanov V.G."/>
            <person name="Vaishampayan P."/>
            <person name="Venkateswaran K."/>
            <person name="Fox G.E."/>
        </authorList>
    </citation>
    <scope>NUCLEOTIDE SEQUENCE [LARGE SCALE GENOMIC DNA]</scope>
    <source>
        <strain evidence="2 3">1P10ME</strain>
    </source>
</reference>
<proteinExistence type="predicted"/>